<gene>
    <name evidence="2" type="ORF">Bca52824_059829</name>
</gene>
<feature type="compositionally biased region" description="Basic and acidic residues" evidence="1">
    <location>
        <begin position="33"/>
        <end position="48"/>
    </location>
</feature>
<evidence type="ECO:0000256" key="1">
    <source>
        <dbReference type="SAM" id="MobiDB-lite"/>
    </source>
</evidence>
<accession>A0A8X7UG35</accession>
<protein>
    <submittedName>
        <fullName evidence="2">Uncharacterized protein</fullName>
    </submittedName>
</protein>
<evidence type="ECO:0000313" key="2">
    <source>
        <dbReference type="EMBL" id="KAG2277274.1"/>
    </source>
</evidence>
<proteinExistence type="predicted"/>
<dbReference type="EMBL" id="JAAMPC010000012">
    <property type="protein sequence ID" value="KAG2277274.1"/>
    <property type="molecule type" value="Genomic_DNA"/>
</dbReference>
<sequence>MSDRQTIRRHASRPQPSPSPERLHRSSAIGRDNSVKNHPSRENFTETKSNRIVDSEKIKHRLQSIHLILIFQIERTVIFKDRDKREDETTYT</sequence>
<comment type="caution">
    <text evidence="2">The sequence shown here is derived from an EMBL/GenBank/DDBJ whole genome shotgun (WGS) entry which is preliminary data.</text>
</comment>
<reference evidence="2 3" key="1">
    <citation type="submission" date="2020-02" db="EMBL/GenBank/DDBJ databases">
        <authorList>
            <person name="Ma Q."/>
            <person name="Huang Y."/>
            <person name="Song X."/>
            <person name="Pei D."/>
        </authorList>
    </citation>
    <scope>NUCLEOTIDE SEQUENCE [LARGE SCALE GENOMIC DNA]</scope>
    <source>
        <strain evidence="2">Sxm20200214</strain>
        <tissue evidence="2">Leaf</tissue>
    </source>
</reference>
<dbReference type="Proteomes" id="UP000886595">
    <property type="component" value="Unassembled WGS sequence"/>
</dbReference>
<organism evidence="2 3">
    <name type="scientific">Brassica carinata</name>
    <name type="common">Ethiopian mustard</name>
    <name type="synonym">Abyssinian cabbage</name>
    <dbReference type="NCBI Taxonomy" id="52824"/>
    <lineage>
        <taxon>Eukaryota</taxon>
        <taxon>Viridiplantae</taxon>
        <taxon>Streptophyta</taxon>
        <taxon>Embryophyta</taxon>
        <taxon>Tracheophyta</taxon>
        <taxon>Spermatophyta</taxon>
        <taxon>Magnoliopsida</taxon>
        <taxon>eudicotyledons</taxon>
        <taxon>Gunneridae</taxon>
        <taxon>Pentapetalae</taxon>
        <taxon>rosids</taxon>
        <taxon>malvids</taxon>
        <taxon>Brassicales</taxon>
        <taxon>Brassicaceae</taxon>
        <taxon>Brassiceae</taxon>
        <taxon>Brassica</taxon>
    </lineage>
</organism>
<name>A0A8X7UG35_BRACI</name>
<feature type="region of interest" description="Disordered" evidence="1">
    <location>
        <begin position="1"/>
        <end position="48"/>
    </location>
</feature>
<dbReference type="AlphaFoldDB" id="A0A8X7UG35"/>
<evidence type="ECO:0000313" key="3">
    <source>
        <dbReference type="Proteomes" id="UP000886595"/>
    </source>
</evidence>
<keyword evidence="3" id="KW-1185">Reference proteome</keyword>